<evidence type="ECO:0000256" key="1">
    <source>
        <dbReference type="SAM" id="SignalP"/>
    </source>
</evidence>
<dbReference type="InterPro" id="IPR018588">
    <property type="entry name" value="Dihaem_cytochrome-c"/>
</dbReference>
<dbReference type="SUPFAM" id="SSF48695">
    <property type="entry name" value="Multiheme cytochromes"/>
    <property type="match status" value="1"/>
</dbReference>
<reference evidence="2 3" key="1">
    <citation type="journal article" date="2021" name="Microbiol. Spectr.">
        <title>A Single Bacterium Capable of Oxidation and Reduction of Iron at Circumneutral pH.</title>
        <authorList>
            <person name="Kato S."/>
            <person name="Ohkuma M."/>
        </authorList>
    </citation>
    <scope>NUCLEOTIDE SEQUENCE [LARGE SCALE GENOMIC DNA]</scope>
    <source>
        <strain evidence="2 3">MIZ03</strain>
    </source>
</reference>
<dbReference type="SUPFAM" id="SSF46626">
    <property type="entry name" value="Cytochrome c"/>
    <property type="match status" value="1"/>
</dbReference>
<sequence>MKLLKPLLLAMLVATSVGAQAKYNGEDRGRPVMPAEINAKMQTECSGCHMAFPPGLLPAASWKKVMSGLDKHFGTDASLSDADTAEITNYMVKHGSNRWTANTAPLRITEGQWFKSKHLSGEINPAVWKRESVKSPSNCMACHSAADKGDFNEHNIRIPK</sequence>
<dbReference type="RefSeq" id="WP_223904965.1">
    <property type="nucleotide sequence ID" value="NZ_AP024238.1"/>
</dbReference>
<keyword evidence="1" id="KW-0732">Signal</keyword>
<dbReference type="InterPro" id="IPR036280">
    <property type="entry name" value="Multihaem_cyt_sf"/>
</dbReference>
<dbReference type="InterPro" id="IPR036909">
    <property type="entry name" value="Cyt_c-like_dom_sf"/>
</dbReference>
<feature type="signal peptide" evidence="1">
    <location>
        <begin position="1"/>
        <end position="21"/>
    </location>
</feature>
<evidence type="ECO:0000313" key="2">
    <source>
        <dbReference type="EMBL" id="BCO29079.1"/>
    </source>
</evidence>
<dbReference type="EMBL" id="AP024238">
    <property type="protein sequence ID" value="BCO29079.1"/>
    <property type="molecule type" value="Genomic_DNA"/>
</dbReference>
<gene>
    <name evidence="2" type="ORF">MIZ03_3991</name>
</gene>
<protein>
    <recommendedName>
        <fullName evidence="4">Diheme cytochrome c</fullName>
    </recommendedName>
</protein>
<evidence type="ECO:0008006" key="4">
    <source>
        <dbReference type="Google" id="ProtNLM"/>
    </source>
</evidence>
<organism evidence="2 3">
    <name type="scientific">Rhodoferax lithotrophicus</name>
    <dbReference type="NCBI Taxonomy" id="2798804"/>
    <lineage>
        <taxon>Bacteria</taxon>
        <taxon>Pseudomonadati</taxon>
        <taxon>Pseudomonadota</taxon>
        <taxon>Betaproteobacteria</taxon>
        <taxon>Burkholderiales</taxon>
        <taxon>Comamonadaceae</taxon>
        <taxon>Rhodoferax</taxon>
    </lineage>
</organism>
<evidence type="ECO:0000313" key="3">
    <source>
        <dbReference type="Proteomes" id="UP000824366"/>
    </source>
</evidence>
<feature type="chain" id="PRO_5045511386" description="Diheme cytochrome c" evidence="1">
    <location>
        <begin position="22"/>
        <end position="160"/>
    </location>
</feature>
<name>A0ABN6DAN0_9BURK</name>
<dbReference type="Pfam" id="PF09626">
    <property type="entry name" value="DHC"/>
    <property type="match status" value="1"/>
</dbReference>
<proteinExistence type="predicted"/>
<accession>A0ABN6DAN0</accession>
<keyword evidence="3" id="KW-1185">Reference proteome</keyword>
<dbReference type="Proteomes" id="UP000824366">
    <property type="component" value="Chromosome"/>
</dbReference>